<feature type="region of interest" description="Disordered" evidence="1">
    <location>
        <begin position="1"/>
        <end position="100"/>
    </location>
</feature>
<feature type="compositionally biased region" description="Basic and acidic residues" evidence="1">
    <location>
        <begin position="65"/>
        <end position="77"/>
    </location>
</feature>
<organism evidence="2 3">
    <name type="scientific">Caldimonas brevitalea</name>
    <dbReference type="NCBI Taxonomy" id="413882"/>
    <lineage>
        <taxon>Bacteria</taxon>
        <taxon>Pseudomonadati</taxon>
        <taxon>Pseudomonadota</taxon>
        <taxon>Betaproteobacteria</taxon>
        <taxon>Burkholderiales</taxon>
        <taxon>Sphaerotilaceae</taxon>
        <taxon>Caldimonas</taxon>
    </lineage>
</organism>
<dbReference type="AlphaFoldDB" id="A0A0G3BE48"/>
<name>A0A0G3BE48_9BURK</name>
<dbReference type="Proteomes" id="UP000035352">
    <property type="component" value="Chromosome"/>
</dbReference>
<evidence type="ECO:0000256" key="1">
    <source>
        <dbReference type="SAM" id="MobiDB-lite"/>
    </source>
</evidence>
<accession>A0A0G3BE48</accession>
<evidence type="ECO:0000313" key="2">
    <source>
        <dbReference type="EMBL" id="AKJ27577.1"/>
    </source>
</evidence>
<sequence>MTQVRNTPSSQPGGSSQGSRLGSQVGSQAQRTGLADGQEPGGLEHQPDTRDRGSLPSSQGLAGAHGDDAPTDRDMHQDLAGQPRRTPDLQRRGSGDDGFK</sequence>
<feature type="compositionally biased region" description="Basic and acidic residues" evidence="1">
    <location>
        <begin position="85"/>
        <end position="100"/>
    </location>
</feature>
<protein>
    <submittedName>
        <fullName evidence="2">Uncharacterized protein</fullName>
    </submittedName>
</protein>
<proteinExistence type="predicted"/>
<evidence type="ECO:0000313" key="3">
    <source>
        <dbReference type="Proteomes" id="UP000035352"/>
    </source>
</evidence>
<dbReference type="KEGG" id="pbh:AAW51_0886"/>
<keyword evidence="3" id="KW-1185">Reference proteome</keyword>
<dbReference type="RefSeq" id="WP_047193626.1">
    <property type="nucleotide sequence ID" value="NZ_CP011371.1"/>
</dbReference>
<dbReference type="EMBL" id="CP011371">
    <property type="protein sequence ID" value="AKJ27577.1"/>
    <property type="molecule type" value="Genomic_DNA"/>
</dbReference>
<gene>
    <name evidence="2" type="ORF">AAW51_0886</name>
</gene>
<reference evidence="2 3" key="1">
    <citation type="submission" date="2015-05" db="EMBL/GenBank/DDBJ databases">
        <authorList>
            <person name="Tang B."/>
            <person name="Yu Y."/>
        </authorList>
    </citation>
    <scope>NUCLEOTIDE SEQUENCE [LARGE SCALE GENOMIC DNA]</scope>
    <source>
        <strain evidence="2 3">DSM 7029</strain>
    </source>
</reference>
<feature type="compositionally biased region" description="Low complexity" evidence="1">
    <location>
        <begin position="9"/>
        <end position="28"/>
    </location>
</feature>